<dbReference type="EMBL" id="CAJPEX010010356">
    <property type="protein sequence ID" value="CAG0925055.1"/>
    <property type="molecule type" value="Genomic_DNA"/>
</dbReference>
<dbReference type="AlphaFoldDB" id="A0A7R9C090"/>
<dbReference type="Gene3D" id="3.40.50.150">
    <property type="entry name" value="Vaccinia Virus protein VP39"/>
    <property type="match status" value="1"/>
</dbReference>
<keyword evidence="2" id="KW-1185">Reference proteome</keyword>
<protein>
    <submittedName>
        <fullName evidence="1">Uncharacterized protein</fullName>
    </submittedName>
</protein>
<proteinExistence type="predicted"/>
<sequence length="134" mass="15053">MEKFAREIDLESVGKVLRIEQNLVGDVGCVVWDAALALALKPLVNTVLKLCGEKTTALKPLVNTVLKLCGEKTTVMMSFEDRSESFAEHGKLVREFFDSMKDNDFECDAVPCCQQHPEFVAEEIKLFALKRKSK</sequence>
<reference evidence="1" key="1">
    <citation type="submission" date="2020-11" db="EMBL/GenBank/DDBJ databases">
        <authorList>
            <person name="Tran Van P."/>
        </authorList>
    </citation>
    <scope>NUCLEOTIDE SEQUENCE</scope>
</reference>
<evidence type="ECO:0000313" key="2">
    <source>
        <dbReference type="Proteomes" id="UP000678499"/>
    </source>
</evidence>
<dbReference type="Proteomes" id="UP000678499">
    <property type="component" value="Unassembled WGS sequence"/>
</dbReference>
<organism evidence="1">
    <name type="scientific">Notodromas monacha</name>
    <dbReference type="NCBI Taxonomy" id="399045"/>
    <lineage>
        <taxon>Eukaryota</taxon>
        <taxon>Metazoa</taxon>
        <taxon>Ecdysozoa</taxon>
        <taxon>Arthropoda</taxon>
        <taxon>Crustacea</taxon>
        <taxon>Oligostraca</taxon>
        <taxon>Ostracoda</taxon>
        <taxon>Podocopa</taxon>
        <taxon>Podocopida</taxon>
        <taxon>Cypridocopina</taxon>
        <taxon>Cypridoidea</taxon>
        <taxon>Cyprididae</taxon>
        <taxon>Notodromas</taxon>
    </lineage>
</organism>
<accession>A0A7R9C090</accession>
<evidence type="ECO:0000313" key="1">
    <source>
        <dbReference type="EMBL" id="CAD7284903.1"/>
    </source>
</evidence>
<dbReference type="EMBL" id="OA892393">
    <property type="protein sequence ID" value="CAD7284903.1"/>
    <property type="molecule type" value="Genomic_DNA"/>
</dbReference>
<gene>
    <name evidence="1" type="ORF">NMOB1V02_LOCUS12505</name>
</gene>
<name>A0A7R9C090_9CRUS</name>
<dbReference type="OrthoDB" id="413520at2759"/>
<dbReference type="InterPro" id="IPR029063">
    <property type="entry name" value="SAM-dependent_MTases_sf"/>
</dbReference>